<dbReference type="InterPro" id="IPR011993">
    <property type="entry name" value="PH-like_dom_sf"/>
</dbReference>
<dbReference type="InterPro" id="IPR040392">
    <property type="entry name" value="PKHA4-7_PH"/>
</dbReference>
<sequence>MAMVKKINQRRTGGRKTTCVIQSPIVKRIHSRPVTLQGWLQKRGSDGLMLWKKRWFVLSDYCLFYYKDPEEEALLGSFVLASWIISPCTHKDKVYKKYSFKAEHNNMRTYYFAADNDVIMAQWLKALTMASLLQESPRPTSKINNSQMNQLRHKEYNIHKPPPPVGYNYGFSGGGRVMNPDNQPLYANAPPKPKRLNDGSTPDPSEEEARMSMYHEGTSSAYYDKTMNPHMVHGSYFPPPTNRSLNSNVLPINNAVANTSRAPSANVSVASHYECLRTSYTMNQISGGSHPPRPRSVDFLEYEHKHPQDVKNAFEPNIITLPRRPKSSMSISTPKEEALDSTHWSEESYAKKMRESSMYVRPDNETSTGSRAGSSQQDRDIASPTADRTDGQASSSMMIHHGQNDVSDVETNSDHNIFKRSASARLPEPEKDINESYGDGYNMSSGTTDSKKIQQREESMKRLLEWKQRMLQSPLKQKHHPEMGEIENPQSERTHRVQEIKPNLNCAHHQDPNLVQNMDKREQLELRNYSAHEHPYSTNLNVQNYNLYDFHAQSNSRMGHVEQVPRLVDNVALSSEMSRVRRNSESDSGRKAYDSSFEYPTAESNASFGGQQSSSNKMAHYTDSLEPEYSAAPKHGKLPNDFPGLREGSKSTLPYLKTCNANKTVKEISVNETDEEWGLKLDEASVVKEFSYHYIKNDGAEATFPRSKSINPSSHSEMERRQSYKFQDNLHSPQTLPENYLVNENIATKNEEVRQSPVRSKTLPVGILKNMKSKKRLDLDKGADVANSRGKWEQSFPTEVHDKRQVFSDTETLLYETSSDVDDKEKTDISNKFPNISSDDDRDEEVAAVLAKEHKLSHACLQEPTPKTPIMICSPSNNYIANGDKNIPRNNVSMSCENVAELPEENYMTMTPRKRTVSASPLKDSEQGQIGSPISNIEDSNLKGIEECPYVEMTQTGNGKTGSLSGPLQPMNHQYLNQDSTFLARTSTFSESRRVHYESEYEISGQEPLYMEVNSVDSKNHDYQGHLREKTQEVDPEEDELRDNRTVGGALPDILNTTAPSLVHHGSRRSDSSDADDEASKTWIRLMLQDILDSACPIRLGQRLIT</sequence>
<feature type="compositionally biased region" description="Basic and acidic residues" evidence="1">
    <location>
        <begin position="334"/>
        <end position="355"/>
    </location>
</feature>
<feature type="region of interest" description="Disordered" evidence="1">
    <location>
        <begin position="179"/>
        <end position="208"/>
    </location>
</feature>
<feature type="region of interest" description="Disordered" evidence="1">
    <location>
        <begin position="419"/>
        <end position="453"/>
    </location>
</feature>
<feature type="domain" description="PH" evidence="2">
    <location>
        <begin position="33"/>
        <end position="132"/>
    </location>
</feature>
<dbReference type="Pfam" id="PF00169">
    <property type="entry name" value="PH"/>
    <property type="match status" value="1"/>
</dbReference>
<proteinExistence type="predicted"/>
<evidence type="ECO:0000313" key="3">
    <source>
        <dbReference type="EMBL" id="JAG38025.1"/>
    </source>
</evidence>
<dbReference type="Gene3D" id="2.30.29.30">
    <property type="entry name" value="Pleckstrin-homology domain (PH domain)/Phosphotyrosine-binding domain (PTB)"/>
    <property type="match status" value="1"/>
</dbReference>
<dbReference type="AlphaFoldDB" id="A0A0A9Z874"/>
<dbReference type="PROSITE" id="PS50003">
    <property type="entry name" value="PH_DOMAIN"/>
    <property type="match status" value="1"/>
</dbReference>
<gene>
    <name evidence="3" type="primary">plekha7_6</name>
    <name evidence="3" type="ORF">CM83_56580</name>
</gene>
<dbReference type="PANTHER" id="PTHR12752">
    <property type="entry name" value="PHOSPHOINOSITOL 3-PHOSPHATE-BINDING PROTEIN"/>
    <property type="match status" value="1"/>
</dbReference>
<feature type="compositionally biased region" description="Polar residues" evidence="1">
    <location>
        <begin position="602"/>
        <end position="617"/>
    </location>
</feature>
<dbReference type="InterPro" id="IPR001849">
    <property type="entry name" value="PH_domain"/>
</dbReference>
<feature type="region of interest" description="Disordered" evidence="1">
    <location>
        <begin position="601"/>
        <end position="620"/>
    </location>
</feature>
<dbReference type="PANTHER" id="PTHR12752:SF9">
    <property type="entry name" value="KRAMER, ISOFORM I"/>
    <property type="match status" value="1"/>
</dbReference>
<feature type="region of interest" description="Disordered" evidence="1">
    <location>
        <begin position="918"/>
        <end position="939"/>
    </location>
</feature>
<organism evidence="3">
    <name type="scientific">Lygus hesperus</name>
    <name type="common">Western plant bug</name>
    <dbReference type="NCBI Taxonomy" id="30085"/>
    <lineage>
        <taxon>Eukaryota</taxon>
        <taxon>Metazoa</taxon>
        <taxon>Ecdysozoa</taxon>
        <taxon>Arthropoda</taxon>
        <taxon>Hexapoda</taxon>
        <taxon>Insecta</taxon>
        <taxon>Pterygota</taxon>
        <taxon>Neoptera</taxon>
        <taxon>Paraneoptera</taxon>
        <taxon>Hemiptera</taxon>
        <taxon>Heteroptera</taxon>
        <taxon>Panheteroptera</taxon>
        <taxon>Cimicomorpha</taxon>
        <taxon>Miridae</taxon>
        <taxon>Mirini</taxon>
        <taxon>Lygus</taxon>
    </lineage>
</organism>
<name>A0A0A9Z874_LYGHE</name>
<dbReference type="SUPFAM" id="SSF50729">
    <property type="entry name" value="PH domain-like"/>
    <property type="match status" value="1"/>
</dbReference>
<dbReference type="CDD" id="cd13248">
    <property type="entry name" value="PH_PEPP1_2_3"/>
    <property type="match status" value="1"/>
</dbReference>
<feature type="compositionally biased region" description="Polar residues" evidence="1">
    <location>
        <begin position="927"/>
        <end position="939"/>
    </location>
</feature>
<protein>
    <submittedName>
        <fullName evidence="3">Pleckstrin homology domain-containing family A member 7</fullName>
    </submittedName>
</protein>
<evidence type="ECO:0000259" key="2">
    <source>
        <dbReference type="PROSITE" id="PS50003"/>
    </source>
</evidence>
<feature type="compositionally biased region" description="Polar residues" evidence="1">
    <location>
        <begin position="365"/>
        <end position="376"/>
    </location>
</feature>
<reference evidence="3" key="1">
    <citation type="journal article" date="2014" name="PLoS ONE">
        <title>Transcriptome-Based Identification of ABC Transporters in the Western Tarnished Plant Bug Lygus hesperus.</title>
        <authorList>
            <person name="Hull J.J."/>
            <person name="Chaney K."/>
            <person name="Geib S.M."/>
            <person name="Fabrick J.A."/>
            <person name="Brent C.S."/>
            <person name="Walsh D."/>
            <person name="Lavine L.C."/>
        </authorList>
    </citation>
    <scope>NUCLEOTIDE SEQUENCE</scope>
</reference>
<dbReference type="EMBL" id="GBHO01005579">
    <property type="protein sequence ID" value="JAG38025.1"/>
    <property type="molecule type" value="Transcribed_RNA"/>
</dbReference>
<feature type="region of interest" description="Disordered" evidence="1">
    <location>
        <begin position="1027"/>
        <end position="1076"/>
    </location>
</feature>
<evidence type="ECO:0000256" key="1">
    <source>
        <dbReference type="SAM" id="MobiDB-lite"/>
    </source>
</evidence>
<reference evidence="3" key="2">
    <citation type="submission" date="2014-07" db="EMBL/GenBank/DDBJ databases">
        <authorList>
            <person name="Hull J."/>
        </authorList>
    </citation>
    <scope>NUCLEOTIDE SEQUENCE</scope>
</reference>
<feature type="region of interest" description="Disordered" evidence="1">
    <location>
        <begin position="324"/>
        <end position="395"/>
    </location>
</feature>
<accession>A0A0A9Z874</accession>
<dbReference type="SMART" id="SM00233">
    <property type="entry name" value="PH"/>
    <property type="match status" value="1"/>
</dbReference>